<name>A0ABQ0WTZ3_9LACO</name>
<comment type="caution">
    <text evidence="1">The sequence shown here is derived from an EMBL/GenBank/DDBJ whole genome shotgun (WGS) entry which is preliminary data.</text>
</comment>
<dbReference type="EMBL" id="BJZK01000002">
    <property type="protein sequence ID" value="GEO71168.1"/>
    <property type="molecule type" value="Genomic_DNA"/>
</dbReference>
<evidence type="ECO:0000313" key="2">
    <source>
        <dbReference type="Proteomes" id="UP000321794"/>
    </source>
</evidence>
<accession>A0ABQ0WTZ3</accession>
<proteinExistence type="predicted"/>
<dbReference type="RefSeq" id="WP_057733374.1">
    <property type="nucleotide sequence ID" value="NZ_BJZK01000002.1"/>
</dbReference>
<reference evidence="1 2" key="1">
    <citation type="submission" date="2019-07" db="EMBL/GenBank/DDBJ databases">
        <title>Whole genome shotgun sequence of Lactobacillus zymae NBRC 107157.</title>
        <authorList>
            <person name="Hosoyama A."/>
            <person name="Uohara A."/>
            <person name="Ohji S."/>
            <person name="Ichikawa N."/>
        </authorList>
    </citation>
    <scope>NUCLEOTIDE SEQUENCE [LARGE SCALE GENOMIC DNA]</scope>
    <source>
        <strain evidence="1 2">NBRC 107157</strain>
    </source>
</reference>
<protein>
    <recommendedName>
        <fullName evidence="3">Prepilin-type N-terminal cleavage/methylation domain-containing protein</fullName>
    </recommendedName>
</protein>
<dbReference type="Proteomes" id="UP000321794">
    <property type="component" value="Unassembled WGS sequence"/>
</dbReference>
<sequence>MATSTKRPRRSSGFTLYETLLVLVIVTGLVVLMATPRAASQNLLAERAFWPSWQRFWTAGCQLAVRRRETLHVEVDIPRHVAELRTLSRGGTPQVLARLAVPPSLRFAEGDTKWDGNIDERGWAPALTLEWYSQRTRLWWYQTFQLKGALIYVTAAETRRPHAPQP</sequence>
<gene>
    <name evidence="1" type="ORF">LZY01_03360</name>
</gene>
<evidence type="ECO:0008006" key="3">
    <source>
        <dbReference type="Google" id="ProtNLM"/>
    </source>
</evidence>
<evidence type="ECO:0000313" key="1">
    <source>
        <dbReference type="EMBL" id="GEO71168.1"/>
    </source>
</evidence>
<keyword evidence="2" id="KW-1185">Reference proteome</keyword>
<organism evidence="1 2">
    <name type="scientific">Levilactobacillus zymae</name>
    <dbReference type="NCBI Taxonomy" id="267363"/>
    <lineage>
        <taxon>Bacteria</taxon>
        <taxon>Bacillati</taxon>
        <taxon>Bacillota</taxon>
        <taxon>Bacilli</taxon>
        <taxon>Lactobacillales</taxon>
        <taxon>Lactobacillaceae</taxon>
        <taxon>Levilactobacillus</taxon>
    </lineage>
</organism>